<keyword evidence="3" id="KW-1003">Cell membrane</keyword>
<evidence type="ECO:0000256" key="5">
    <source>
        <dbReference type="ARBA" id="ARBA00022989"/>
    </source>
</evidence>
<dbReference type="RefSeq" id="WP_173094747.1">
    <property type="nucleotide sequence ID" value="NZ_CP053892.1"/>
</dbReference>
<sequence length="105" mass="10799">MVWLILIGAGVMETVWAAALEASHQFSRVGPTVLFLVALALSMVGLGHALQTLPLGTAYAVWTGIGAVGAAVYGMVVLNDPVTFARILCLLLIVAGVVGLRVIAA</sequence>
<dbReference type="GO" id="GO:0022857">
    <property type="term" value="F:transmembrane transporter activity"/>
    <property type="evidence" value="ECO:0007669"/>
    <property type="project" value="InterPro"/>
</dbReference>
<dbReference type="EMBL" id="CP053892">
    <property type="protein sequence ID" value="QKG20309.1"/>
    <property type="molecule type" value="Genomic_DNA"/>
</dbReference>
<organism evidence="9 10">
    <name type="scientific">Actinomadura verrucosospora</name>
    <dbReference type="NCBI Taxonomy" id="46165"/>
    <lineage>
        <taxon>Bacteria</taxon>
        <taxon>Bacillati</taxon>
        <taxon>Actinomycetota</taxon>
        <taxon>Actinomycetes</taxon>
        <taxon>Streptosporangiales</taxon>
        <taxon>Thermomonosporaceae</taxon>
        <taxon>Actinomadura</taxon>
    </lineage>
</organism>
<dbReference type="InterPro" id="IPR000390">
    <property type="entry name" value="Small_drug/metabolite_transptr"/>
</dbReference>
<feature type="transmembrane region" description="Helical" evidence="8">
    <location>
        <begin position="84"/>
        <end position="104"/>
    </location>
</feature>
<evidence type="ECO:0000313" key="9">
    <source>
        <dbReference type="EMBL" id="QKG20309.1"/>
    </source>
</evidence>
<dbReference type="PANTHER" id="PTHR30561:SF0">
    <property type="entry name" value="GUANIDINIUM EXPORTER"/>
    <property type="match status" value="1"/>
</dbReference>
<accession>A0A7D4AMB7</accession>
<feature type="transmembrane region" description="Helical" evidence="8">
    <location>
        <begin position="33"/>
        <end position="50"/>
    </location>
</feature>
<dbReference type="AlphaFoldDB" id="A0A7D4AMB7"/>
<dbReference type="PANTHER" id="PTHR30561">
    <property type="entry name" value="SMR FAMILY PROTON-DEPENDENT DRUG EFFLUX TRANSPORTER SUGE"/>
    <property type="match status" value="1"/>
</dbReference>
<evidence type="ECO:0000313" key="10">
    <source>
        <dbReference type="Proteomes" id="UP000501240"/>
    </source>
</evidence>
<protein>
    <submittedName>
        <fullName evidence="9">Small multidrug resistance SugE-like protein</fullName>
    </submittedName>
</protein>
<evidence type="ECO:0000256" key="8">
    <source>
        <dbReference type="SAM" id="Phobius"/>
    </source>
</evidence>
<evidence type="ECO:0000256" key="7">
    <source>
        <dbReference type="RuleBase" id="RU003942"/>
    </source>
</evidence>
<keyword evidence="5 8" id="KW-1133">Transmembrane helix</keyword>
<dbReference type="GO" id="GO:0005886">
    <property type="term" value="C:plasma membrane"/>
    <property type="evidence" value="ECO:0007669"/>
    <property type="project" value="UniProtKB-SubCell"/>
</dbReference>
<keyword evidence="2" id="KW-0813">Transport</keyword>
<evidence type="ECO:0000256" key="6">
    <source>
        <dbReference type="ARBA" id="ARBA00023136"/>
    </source>
</evidence>
<keyword evidence="4 7" id="KW-0812">Transmembrane</keyword>
<reference evidence="9 10" key="1">
    <citation type="submission" date="2020-05" db="EMBL/GenBank/DDBJ databases">
        <title>Actinomadura verrucosospora NRRL-B18236 (PFL_A860) Genome sequencing and assembly.</title>
        <authorList>
            <person name="Samborskyy M."/>
        </authorList>
    </citation>
    <scope>NUCLEOTIDE SEQUENCE [LARGE SCALE GENOMIC DNA]</scope>
    <source>
        <strain evidence="9 10">NRRL:B18236</strain>
    </source>
</reference>
<dbReference type="Gene3D" id="1.10.3730.20">
    <property type="match status" value="1"/>
</dbReference>
<dbReference type="Proteomes" id="UP000501240">
    <property type="component" value="Chromosome"/>
</dbReference>
<dbReference type="SUPFAM" id="SSF103481">
    <property type="entry name" value="Multidrug resistance efflux transporter EmrE"/>
    <property type="match status" value="1"/>
</dbReference>
<evidence type="ECO:0000256" key="1">
    <source>
        <dbReference type="ARBA" id="ARBA00004651"/>
    </source>
</evidence>
<evidence type="ECO:0000256" key="4">
    <source>
        <dbReference type="ARBA" id="ARBA00022692"/>
    </source>
</evidence>
<keyword evidence="6 8" id="KW-0472">Membrane</keyword>
<dbReference type="FunFam" id="1.10.3730.20:FF:000001">
    <property type="entry name" value="Quaternary ammonium compound resistance transporter SugE"/>
    <property type="match status" value="1"/>
</dbReference>
<evidence type="ECO:0000256" key="3">
    <source>
        <dbReference type="ARBA" id="ARBA00022475"/>
    </source>
</evidence>
<dbReference type="InterPro" id="IPR037185">
    <property type="entry name" value="EmrE-like"/>
</dbReference>
<proteinExistence type="inferred from homology"/>
<feature type="transmembrane region" description="Helical" evidence="8">
    <location>
        <begin position="57"/>
        <end position="78"/>
    </location>
</feature>
<evidence type="ECO:0000256" key="2">
    <source>
        <dbReference type="ARBA" id="ARBA00022448"/>
    </source>
</evidence>
<name>A0A7D4AMB7_ACTVE</name>
<dbReference type="Pfam" id="PF00893">
    <property type="entry name" value="Multi_Drug_Res"/>
    <property type="match status" value="1"/>
</dbReference>
<dbReference type="InterPro" id="IPR045324">
    <property type="entry name" value="Small_multidrug_res"/>
</dbReference>
<comment type="subcellular location">
    <subcellularLocation>
        <location evidence="1 7">Cell membrane</location>
        <topology evidence="1 7">Multi-pass membrane protein</topology>
    </subcellularLocation>
</comment>
<comment type="similarity">
    <text evidence="7">Belongs to the drug/metabolite transporter (DMT) superfamily. Small multidrug resistance (SMR) (TC 2.A.7.1) family.</text>
</comment>
<gene>
    <name evidence="9" type="ORF">ACTIVE_1947</name>
</gene>
<keyword evidence="10" id="KW-1185">Reference proteome</keyword>